<accession>A0A4Y2DKI5</accession>
<organism evidence="1 2">
    <name type="scientific">Araneus ventricosus</name>
    <name type="common">Orbweaver spider</name>
    <name type="synonym">Epeira ventricosa</name>
    <dbReference type="NCBI Taxonomy" id="182803"/>
    <lineage>
        <taxon>Eukaryota</taxon>
        <taxon>Metazoa</taxon>
        <taxon>Ecdysozoa</taxon>
        <taxon>Arthropoda</taxon>
        <taxon>Chelicerata</taxon>
        <taxon>Arachnida</taxon>
        <taxon>Araneae</taxon>
        <taxon>Araneomorphae</taxon>
        <taxon>Entelegynae</taxon>
        <taxon>Araneoidea</taxon>
        <taxon>Araneidae</taxon>
        <taxon>Araneus</taxon>
    </lineage>
</organism>
<evidence type="ECO:0000313" key="2">
    <source>
        <dbReference type="Proteomes" id="UP000499080"/>
    </source>
</evidence>
<comment type="caution">
    <text evidence="1">The sequence shown here is derived from an EMBL/GenBank/DDBJ whole genome shotgun (WGS) entry which is preliminary data.</text>
</comment>
<dbReference type="EMBL" id="BGPR01000386">
    <property type="protein sequence ID" value="GBM17313.1"/>
    <property type="molecule type" value="Genomic_DNA"/>
</dbReference>
<evidence type="ECO:0008006" key="3">
    <source>
        <dbReference type="Google" id="ProtNLM"/>
    </source>
</evidence>
<evidence type="ECO:0000313" key="1">
    <source>
        <dbReference type="EMBL" id="GBM17313.1"/>
    </source>
</evidence>
<sequence length="107" mass="12440">MLQMFFRPEDVWCVFTTDNLNSSFYSRKSHGHIQKHFLSLASCIVTEQHNSTIYNCNEAHSHLYASCSTTDIAAAVQRLLRSTFREHRVTTRSCPHPWPPRFSNLKP</sequence>
<protein>
    <recommendedName>
        <fullName evidence="3">DUF4817 domain-containing protein</fullName>
    </recommendedName>
</protein>
<gene>
    <name evidence="1" type="ORF">AVEN_237296_1</name>
</gene>
<dbReference type="AlphaFoldDB" id="A0A4Y2DKI5"/>
<proteinExistence type="predicted"/>
<keyword evidence="2" id="KW-1185">Reference proteome</keyword>
<reference evidence="1 2" key="1">
    <citation type="journal article" date="2019" name="Sci. Rep.">
        <title>Orb-weaving spider Araneus ventricosus genome elucidates the spidroin gene catalogue.</title>
        <authorList>
            <person name="Kono N."/>
            <person name="Nakamura H."/>
            <person name="Ohtoshi R."/>
            <person name="Moran D.A.P."/>
            <person name="Shinohara A."/>
            <person name="Yoshida Y."/>
            <person name="Fujiwara M."/>
            <person name="Mori M."/>
            <person name="Tomita M."/>
            <person name="Arakawa K."/>
        </authorList>
    </citation>
    <scope>NUCLEOTIDE SEQUENCE [LARGE SCALE GENOMIC DNA]</scope>
</reference>
<dbReference type="Proteomes" id="UP000499080">
    <property type="component" value="Unassembled WGS sequence"/>
</dbReference>
<name>A0A4Y2DKI5_ARAVE</name>